<feature type="compositionally biased region" description="Polar residues" evidence="1">
    <location>
        <begin position="33"/>
        <end position="43"/>
    </location>
</feature>
<protein>
    <submittedName>
        <fullName evidence="2">Uncharacterized protein</fullName>
    </submittedName>
</protein>
<evidence type="ECO:0000313" key="3">
    <source>
        <dbReference type="Proteomes" id="UP001399917"/>
    </source>
</evidence>
<dbReference type="EMBL" id="BAABDF010000007">
    <property type="protein sequence ID" value="GAA3871453.1"/>
    <property type="molecule type" value="Genomic_DNA"/>
</dbReference>
<evidence type="ECO:0000256" key="1">
    <source>
        <dbReference type="SAM" id="MobiDB-lite"/>
    </source>
</evidence>
<keyword evidence="3" id="KW-1185">Reference proteome</keyword>
<dbReference type="Proteomes" id="UP001399917">
    <property type="component" value="Unassembled WGS sequence"/>
</dbReference>
<name>A0ABP7KCG4_9RHOB</name>
<comment type="caution">
    <text evidence="2">The sequence shown here is derived from an EMBL/GenBank/DDBJ whole genome shotgun (WGS) entry which is preliminary data.</text>
</comment>
<sequence>MPIVGTADCKRVSHAIRLTQDWLLHQTKLAPKNWSNGQNNWHGTQAPKAGELQGPPTHG</sequence>
<accession>A0ABP7KCG4</accession>
<proteinExistence type="predicted"/>
<organism evidence="2 3">
    <name type="scientific">Celeribacter arenosi</name>
    <dbReference type="NCBI Taxonomy" id="792649"/>
    <lineage>
        <taxon>Bacteria</taxon>
        <taxon>Pseudomonadati</taxon>
        <taxon>Pseudomonadota</taxon>
        <taxon>Alphaproteobacteria</taxon>
        <taxon>Rhodobacterales</taxon>
        <taxon>Roseobacteraceae</taxon>
        <taxon>Celeribacter</taxon>
    </lineage>
</organism>
<feature type="region of interest" description="Disordered" evidence="1">
    <location>
        <begin position="32"/>
        <end position="59"/>
    </location>
</feature>
<gene>
    <name evidence="2" type="ORF">GCM10022404_21670</name>
</gene>
<reference evidence="3" key="1">
    <citation type="journal article" date="2019" name="Int. J. Syst. Evol. Microbiol.">
        <title>The Global Catalogue of Microorganisms (GCM) 10K type strain sequencing project: providing services to taxonomists for standard genome sequencing and annotation.</title>
        <authorList>
            <consortium name="The Broad Institute Genomics Platform"/>
            <consortium name="The Broad Institute Genome Sequencing Center for Infectious Disease"/>
            <person name="Wu L."/>
            <person name="Ma J."/>
        </authorList>
    </citation>
    <scope>NUCLEOTIDE SEQUENCE [LARGE SCALE GENOMIC DNA]</scope>
    <source>
        <strain evidence="3">JCM 17190</strain>
    </source>
</reference>
<evidence type="ECO:0000313" key="2">
    <source>
        <dbReference type="EMBL" id="GAA3871453.1"/>
    </source>
</evidence>